<dbReference type="EMBL" id="RJJQ01000008">
    <property type="protein sequence ID" value="RNI22307.1"/>
    <property type="molecule type" value="Genomic_DNA"/>
</dbReference>
<feature type="transmembrane region" description="Helical" evidence="6">
    <location>
        <begin position="139"/>
        <end position="159"/>
    </location>
</feature>
<dbReference type="Proteomes" id="UP000271678">
    <property type="component" value="Unassembled WGS sequence"/>
</dbReference>
<comment type="subcellular location">
    <subcellularLocation>
        <location evidence="1">Cell membrane</location>
        <topology evidence="1">Multi-pass membrane protein</topology>
    </subcellularLocation>
</comment>
<evidence type="ECO:0000256" key="4">
    <source>
        <dbReference type="ARBA" id="ARBA00022989"/>
    </source>
</evidence>
<feature type="transmembrane region" description="Helical" evidence="6">
    <location>
        <begin position="383"/>
        <end position="402"/>
    </location>
</feature>
<evidence type="ECO:0000256" key="2">
    <source>
        <dbReference type="ARBA" id="ARBA00022475"/>
    </source>
</evidence>
<keyword evidence="4 6" id="KW-1133">Transmembrane helix</keyword>
<feature type="transmembrane region" description="Helical" evidence="6">
    <location>
        <begin position="252"/>
        <end position="269"/>
    </location>
</feature>
<dbReference type="GO" id="GO:0005886">
    <property type="term" value="C:plasma membrane"/>
    <property type="evidence" value="ECO:0007669"/>
    <property type="project" value="UniProtKB-SubCell"/>
</dbReference>
<dbReference type="PANTHER" id="PTHR43370:SF1">
    <property type="entry name" value="GUANOSINE ABC TRANSPORTER PERMEASE PROTEIN NUPQ"/>
    <property type="match status" value="1"/>
</dbReference>
<keyword evidence="8" id="KW-1185">Reference proteome</keyword>
<sequence>MSTRRRIGIGVAIIVIGLIVALALAASAGSHSTRFDLNGANPGVSVPKFSLPGVTVIVICGVLIVLLGIAQLARGFGKRTMRWVGIGVAVLFLLGFLTWAGTEGKQPIQVGSLLQQTLFLATPLILGAMAGVMCEKTGVINVAIEGQMLFGAFAGALFGTIASNWVGLLAAVVIGALVGALLAVFAIKFMVNQVILGVVINAFALGLTGYLFDAIMANNGGGTNQPSVFNPIKIPVLGDIPVVGSLLFDQTIITYLMYVIVIVIDVMLVRSRWGLRTRAVGEHPKAADTVGINVLRLRYQNVIIGGGIAGLAGAALTIGSVGQFNKNMTSGQGFIALAALIFGRWTPRGALGAALFFGFASALQTALSLLATPVNIDSNLLQMLPYLATIFAVAGLVGRVRAPAADGEPYVKG</sequence>
<gene>
    <name evidence="7" type="ORF">EFY87_09315</name>
</gene>
<dbReference type="Pfam" id="PF02653">
    <property type="entry name" value="BPD_transp_2"/>
    <property type="match status" value="1"/>
</dbReference>
<proteinExistence type="predicted"/>
<evidence type="ECO:0000256" key="5">
    <source>
        <dbReference type="ARBA" id="ARBA00023136"/>
    </source>
</evidence>
<dbReference type="PANTHER" id="PTHR43370">
    <property type="entry name" value="SUGAR ABC TRANSPORTER INTEGRAL MEMBRANE PROTEIN-RELATED"/>
    <property type="match status" value="1"/>
</dbReference>
<evidence type="ECO:0000256" key="3">
    <source>
        <dbReference type="ARBA" id="ARBA00022692"/>
    </source>
</evidence>
<evidence type="ECO:0000256" key="1">
    <source>
        <dbReference type="ARBA" id="ARBA00004651"/>
    </source>
</evidence>
<keyword evidence="5 6" id="KW-0472">Membrane</keyword>
<feature type="transmembrane region" description="Helical" evidence="6">
    <location>
        <begin position="194"/>
        <end position="212"/>
    </location>
</feature>
<feature type="transmembrane region" description="Helical" evidence="6">
    <location>
        <begin position="302"/>
        <end position="321"/>
    </location>
</feature>
<dbReference type="GO" id="GO:0022857">
    <property type="term" value="F:transmembrane transporter activity"/>
    <property type="evidence" value="ECO:0007669"/>
    <property type="project" value="InterPro"/>
</dbReference>
<feature type="transmembrane region" description="Helical" evidence="6">
    <location>
        <begin position="49"/>
        <end position="69"/>
    </location>
</feature>
<dbReference type="CDD" id="cd06580">
    <property type="entry name" value="TM_PBP1_transp_TpRbsC_like"/>
    <property type="match status" value="1"/>
</dbReference>
<feature type="transmembrane region" description="Helical" evidence="6">
    <location>
        <begin position="165"/>
        <end position="187"/>
    </location>
</feature>
<evidence type="ECO:0000313" key="8">
    <source>
        <dbReference type="Proteomes" id="UP000271678"/>
    </source>
</evidence>
<keyword evidence="2" id="KW-1003">Cell membrane</keyword>
<reference evidence="7 8" key="1">
    <citation type="submission" date="2018-11" db="EMBL/GenBank/DDBJ databases">
        <title>Draft genome of Simplicispira Flexivirga sp. BO-16.</title>
        <authorList>
            <person name="Im W.T."/>
        </authorList>
    </citation>
    <scope>NUCLEOTIDE SEQUENCE [LARGE SCALE GENOMIC DNA]</scope>
    <source>
        <strain evidence="7 8">BO-16</strain>
    </source>
</reference>
<comment type="caution">
    <text evidence="7">The sequence shown here is derived from an EMBL/GenBank/DDBJ whole genome shotgun (WGS) entry which is preliminary data.</text>
</comment>
<evidence type="ECO:0000256" key="6">
    <source>
        <dbReference type="SAM" id="Phobius"/>
    </source>
</evidence>
<feature type="transmembrane region" description="Helical" evidence="6">
    <location>
        <begin position="81"/>
        <end position="101"/>
    </location>
</feature>
<protein>
    <submittedName>
        <fullName evidence="7">ABC transporter permease</fullName>
    </submittedName>
</protein>
<dbReference type="OrthoDB" id="9792579at2"/>
<keyword evidence="3 6" id="KW-0812">Transmembrane</keyword>
<organism evidence="7 8">
    <name type="scientific">Flexivirga caeni</name>
    <dbReference type="NCBI Taxonomy" id="2294115"/>
    <lineage>
        <taxon>Bacteria</taxon>
        <taxon>Bacillati</taxon>
        <taxon>Actinomycetota</taxon>
        <taxon>Actinomycetes</taxon>
        <taxon>Micrococcales</taxon>
        <taxon>Dermacoccaceae</taxon>
        <taxon>Flexivirga</taxon>
    </lineage>
</organism>
<feature type="transmembrane region" description="Helical" evidence="6">
    <location>
        <begin position="113"/>
        <end position="132"/>
    </location>
</feature>
<accession>A0A3M9MAV9</accession>
<dbReference type="AlphaFoldDB" id="A0A3M9MAV9"/>
<evidence type="ECO:0000313" key="7">
    <source>
        <dbReference type="EMBL" id="RNI22307.1"/>
    </source>
</evidence>
<feature type="transmembrane region" description="Helical" evidence="6">
    <location>
        <begin position="7"/>
        <end position="29"/>
    </location>
</feature>
<name>A0A3M9MAV9_9MICO</name>
<feature type="transmembrane region" description="Helical" evidence="6">
    <location>
        <begin position="350"/>
        <end position="371"/>
    </location>
</feature>
<dbReference type="InterPro" id="IPR001851">
    <property type="entry name" value="ABC_transp_permease"/>
</dbReference>